<accession>A0A644VLV4</accession>
<organism evidence="2">
    <name type="scientific">bioreactor metagenome</name>
    <dbReference type="NCBI Taxonomy" id="1076179"/>
    <lineage>
        <taxon>unclassified sequences</taxon>
        <taxon>metagenomes</taxon>
        <taxon>ecological metagenomes</taxon>
    </lineage>
</organism>
<gene>
    <name evidence="2" type="ORF">SDC9_38409</name>
</gene>
<feature type="compositionally biased region" description="Basic and acidic residues" evidence="1">
    <location>
        <begin position="378"/>
        <end position="404"/>
    </location>
</feature>
<name>A0A644VLV4_9ZZZZ</name>
<comment type="caution">
    <text evidence="2">The sequence shown here is derived from an EMBL/GenBank/DDBJ whole genome shotgun (WGS) entry which is preliminary data.</text>
</comment>
<sequence>MTIAITQAKIGRSMKKRAISVALARRRGARVRAVRRNDRDRGTDRGLLEARGDHLVTVAHAIGDDPVRARGGGDLHRTLRHGAVVDDPDEGIAGAVAHHRVLRQRDRAARHRLRQIDLDIHAGQQQAVGVLEGHAQGDHAGGRLDVRLGGGEMAGLVIDRAVGQDQPRRAGGAHLAALGGRGQAQDVGRRLGDVDIDGVERADRGKGRRLLRRDERAGGRLRQADDAGDGRADGGAVKVDLGAHQLRLCKLQRRIGGLPRGHGGIALLRRAGVVAEQLDRALLLGHREIAVRLRLRHRGAGRGDRGAVALVLDLVKRRAFLDRGAFVEQPFADDTRDLRPDLGDGRGLDPTGQTRGQREVGGMGGDDGDPRGALCLLGEKRGGGKGQRHEGQNPEGSGKGHERTFGPGEEDGLSACHRRRRR</sequence>
<feature type="compositionally biased region" description="Basic and acidic residues" evidence="1">
    <location>
        <begin position="333"/>
        <end position="347"/>
    </location>
</feature>
<reference evidence="2" key="1">
    <citation type="submission" date="2019-08" db="EMBL/GenBank/DDBJ databases">
        <authorList>
            <person name="Kucharzyk K."/>
            <person name="Murdoch R.W."/>
            <person name="Higgins S."/>
            <person name="Loffler F."/>
        </authorList>
    </citation>
    <scope>NUCLEOTIDE SEQUENCE</scope>
</reference>
<dbReference type="AlphaFoldDB" id="A0A644VLV4"/>
<dbReference type="EMBL" id="VSSQ01000354">
    <property type="protein sequence ID" value="MPL92311.1"/>
    <property type="molecule type" value="Genomic_DNA"/>
</dbReference>
<evidence type="ECO:0000256" key="1">
    <source>
        <dbReference type="SAM" id="MobiDB-lite"/>
    </source>
</evidence>
<evidence type="ECO:0000313" key="2">
    <source>
        <dbReference type="EMBL" id="MPL92311.1"/>
    </source>
</evidence>
<protein>
    <submittedName>
        <fullName evidence="2">Uncharacterized protein</fullName>
    </submittedName>
</protein>
<proteinExistence type="predicted"/>
<feature type="region of interest" description="Disordered" evidence="1">
    <location>
        <begin position="332"/>
        <end position="422"/>
    </location>
</feature>